<name>A0ABW0BTJ2_9BACT</name>
<evidence type="ECO:0000256" key="1">
    <source>
        <dbReference type="ARBA" id="ARBA00038310"/>
    </source>
</evidence>
<dbReference type="Proteomes" id="UP001596163">
    <property type="component" value="Unassembled WGS sequence"/>
</dbReference>
<gene>
    <name evidence="3" type="ORF">ACFPIK_05315</name>
</gene>
<proteinExistence type="inferred from homology"/>
<comment type="similarity">
    <text evidence="1">Belongs to the metallo-dependent hydrolases superfamily.</text>
</comment>
<feature type="domain" description="Amidohydrolase-related" evidence="2">
    <location>
        <begin position="3"/>
        <end position="273"/>
    </location>
</feature>
<dbReference type="SUPFAM" id="SSF51556">
    <property type="entry name" value="Metallo-dependent hydrolases"/>
    <property type="match status" value="1"/>
</dbReference>
<comment type="caution">
    <text evidence="3">The sequence shown here is derived from an EMBL/GenBank/DDBJ whole genome shotgun (WGS) entry which is preliminary data.</text>
</comment>
<dbReference type="InterPro" id="IPR032466">
    <property type="entry name" value="Metal_Hydrolase"/>
</dbReference>
<dbReference type="PANTHER" id="PTHR43569:SF2">
    <property type="entry name" value="AMIDOHYDROLASE-RELATED DOMAIN-CONTAINING PROTEIN"/>
    <property type="match status" value="1"/>
</dbReference>
<dbReference type="EMBL" id="JBHSKS010000003">
    <property type="protein sequence ID" value="MFC5191177.1"/>
    <property type="molecule type" value="Genomic_DNA"/>
</dbReference>
<dbReference type="Pfam" id="PF04909">
    <property type="entry name" value="Amidohydro_2"/>
    <property type="match status" value="1"/>
</dbReference>
<dbReference type="InterPro" id="IPR006680">
    <property type="entry name" value="Amidohydro-rel"/>
</dbReference>
<organism evidence="3 4">
    <name type="scientific">Algoriphagus aquatilis</name>
    <dbReference type="NCBI Taxonomy" id="490186"/>
    <lineage>
        <taxon>Bacteria</taxon>
        <taxon>Pseudomonadati</taxon>
        <taxon>Bacteroidota</taxon>
        <taxon>Cytophagia</taxon>
        <taxon>Cytophagales</taxon>
        <taxon>Cyclobacteriaceae</taxon>
        <taxon>Algoriphagus</taxon>
    </lineage>
</organism>
<accession>A0ABW0BTJ2</accession>
<dbReference type="PANTHER" id="PTHR43569">
    <property type="entry name" value="AMIDOHYDROLASE"/>
    <property type="match status" value="1"/>
</dbReference>
<keyword evidence="4" id="KW-1185">Reference proteome</keyword>
<evidence type="ECO:0000259" key="2">
    <source>
        <dbReference type="Pfam" id="PF04909"/>
    </source>
</evidence>
<sequence length="274" mass="32333">MRIDSHQHFWNYDPKRQEWISEEMSRIRKNFTPGDLYPLLQDAKLDGCVAVQADESLRETDFLLDLSAQHEWILGVVGWADLGKDDLDQVLDHYASQEKLVGFREVLQAKDPRYMLREEFVRGMHKLKERDFSYDLLLFPQHLDAALELVKKCPEQRMVIDHLAKPLIKDGEWKEWKKKMSPLAERELIYCKLSGIVTEADWKKWKTEDLLPYLEIVLELFGPERLMYGSDWPVCLLAGEYEQVYRVVDDFTSQLSPSEKDRIMGETAIEFYKI</sequence>
<dbReference type="Gene3D" id="3.20.20.140">
    <property type="entry name" value="Metal-dependent hydrolases"/>
    <property type="match status" value="1"/>
</dbReference>
<dbReference type="RefSeq" id="WP_377912985.1">
    <property type="nucleotide sequence ID" value="NZ_JBHSKS010000003.1"/>
</dbReference>
<evidence type="ECO:0000313" key="4">
    <source>
        <dbReference type="Proteomes" id="UP001596163"/>
    </source>
</evidence>
<protein>
    <submittedName>
        <fullName evidence="3">Amidohydrolase family protein</fullName>
    </submittedName>
</protein>
<dbReference type="InterPro" id="IPR052350">
    <property type="entry name" value="Metallo-dep_Lactonases"/>
</dbReference>
<evidence type="ECO:0000313" key="3">
    <source>
        <dbReference type="EMBL" id="MFC5191177.1"/>
    </source>
</evidence>
<reference evidence="4" key="1">
    <citation type="journal article" date="2019" name="Int. J. Syst. Evol. Microbiol.">
        <title>The Global Catalogue of Microorganisms (GCM) 10K type strain sequencing project: providing services to taxonomists for standard genome sequencing and annotation.</title>
        <authorList>
            <consortium name="The Broad Institute Genomics Platform"/>
            <consortium name="The Broad Institute Genome Sequencing Center for Infectious Disease"/>
            <person name="Wu L."/>
            <person name="Ma J."/>
        </authorList>
    </citation>
    <scope>NUCLEOTIDE SEQUENCE [LARGE SCALE GENOMIC DNA]</scope>
    <source>
        <strain evidence="4">CGMCC 1.7030</strain>
    </source>
</reference>